<dbReference type="PANTHER" id="PTHR34597">
    <property type="entry name" value="SLR1661 PROTEIN"/>
    <property type="match status" value="1"/>
</dbReference>
<sequence length="577" mass="66602">MMKGIVVGGLCASLFCMTAYGQTADDFIQREAQRFREREQRLVPEMGMVSSMDVPLRETAVFPVKESVCFVIERVTFDGDFFSHWDFTLKQSLIKSGFMPGQCLGAQSINALMVNAQNALIAKGYTTTRILAKPQDLNQGELVLTVHAGRVGRIRIDQSDTPQTYAQRISQFQNELPIREGDVFNLYEVEQGLENFRRLPTVQAQIDIEPSERANESDIVVYWRQRKVPYRLTMSVDDGGSRYTGKYQGSMTFSADNPLGLSDLFYLSFQKDLGHKADYRGLDGTRARSGTRGYSLHYSVPFGHWQAFWNHHYYRYHQAVAGDSTVYDYNGQSRQSEIGLTRTLFRHAQHKVLLTGKLWRRDVHTYINDTEIDVQRRRMGGWQVELMHHWQWGRGHWQWRAHYKRGTGYRGSLSAPEEAFGEGTSRMKVWGVEANLHVPFTLGQQHFIYDTQFKAQWNKTPLVPLDRFAIGGRYTVRGFDGEMTLSAERGWYWRQELAWQYHENHQAYLGVDTGYVSGQSAKYLLGQHLVGGVLGLRGQFRWYGQWQYDMFVGKPFKKPSYFQTAKTTVGFNVSYMF</sequence>
<dbReference type="InterPro" id="IPR027282">
    <property type="entry name" value="TPS"/>
</dbReference>
<dbReference type="Pfam" id="PF17287">
    <property type="entry name" value="POTRA_3"/>
    <property type="match status" value="1"/>
</dbReference>
<dbReference type="InterPro" id="IPR005565">
    <property type="entry name" value="Hemolysn_activator_HlyB_C"/>
</dbReference>
<keyword evidence="3" id="KW-1134">Transmembrane beta strand</keyword>
<reference evidence="12 13" key="1">
    <citation type="submission" date="2020-05" db="EMBL/GenBank/DDBJ databases">
        <authorList>
            <person name="Niu N."/>
        </authorList>
    </citation>
    <scope>NUCLEOTIDE SEQUENCE [LARGE SCALE GENOMIC DNA]</scope>
    <source>
        <strain evidence="12 13">3340-03</strain>
    </source>
</reference>
<evidence type="ECO:0000256" key="5">
    <source>
        <dbReference type="ARBA" id="ARBA00023065"/>
    </source>
</evidence>
<comment type="similarity">
    <text evidence="2">Belongs to the TPS (TC 1.B.20) family.</text>
</comment>
<evidence type="ECO:0000256" key="3">
    <source>
        <dbReference type="ARBA" id="ARBA00022452"/>
    </source>
</evidence>
<keyword evidence="5" id="KW-0406">Ion transport</keyword>
<dbReference type="RefSeq" id="WP_171680880.1">
    <property type="nucleotide sequence ID" value="NZ_JABGBN010000007.1"/>
</dbReference>
<feature type="domain" description="Polypeptide-transport-associated ShlB-type" evidence="10">
    <location>
        <begin position="71"/>
        <end position="149"/>
    </location>
</feature>
<evidence type="ECO:0000256" key="4">
    <source>
        <dbReference type="ARBA" id="ARBA00022692"/>
    </source>
</evidence>
<evidence type="ECO:0000256" key="6">
    <source>
        <dbReference type="ARBA" id="ARBA00023136"/>
    </source>
</evidence>
<dbReference type="GO" id="GO:0006811">
    <property type="term" value="P:monoatomic ion transport"/>
    <property type="evidence" value="ECO:0007669"/>
    <property type="project" value="UniProtKB-KW"/>
</dbReference>
<keyword evidence="4" id="KW-0812">Transmembrane</keyword>
<feature type="signal peptide" evidence="8">
    <location>
        <begin position="1"/>
        <end position="21"/>
    </location>
</feature>
<dbReference type="Pfam" id="PF08479">
    <property type="entry name" value="POTRA_2"/>
    <property type="match status" value="1"/>
</dbReference>
<evidence type="ECO:0000259" key="11">
    <source>
        <dbReference type="Pfam" id="PF17287"/>
    </source>
</evidence>
<evidence type="ECO:0000313" key="13">
    <source>
        <dbReference type="Proteomes" id="UP000537862"/>
    </source>
</evidence>
<dbReference type="EMBL" id="JABGBN010000007">
    <property type="protein sequence ID" value="NOL52185.1"/>
    <property type="molecule type" value="Genomic_DNA"/>
</dbReference>
<keyword evidence="13" id="KW-1185">Reference proteome</keyword>
<feature type="domain" description="Haemolysin activator HlyB C-terminal" evidence="9">
    <location>
        <begin position="216"/>
        <end position="538"/>
    </location>
</feature>
<keyword evidence="5" id="KW-0813">Transport</keyword>
<dbReference type="Proteomes" id="UP000537862">
    <property type="component" value="Unassembled WGS sequence"/>
</dbReference>
<accession>A0A849P8S4</accession>
<dbReference type="InterPro" id="IPR051544">
    <property type="entry name" value="TPS_OM_transporter"/>
</dbReference>
<evidence type="ECO:0000259" key="9">
    <source>
        <dbReference type="Pfam" id="PF03865"/>
    </source>
</evidence>
<dbReference type="PIRSF" id="PIRSF029745">
    <property type="entry name" value="FhaC"/>
    <property type="match status" value="1"/>
</dbReference>
<dbReference type="PANTHER" id="PTHR34597:SF3">
    <property type="entry name" value="OUTER MEMBRANE TRANSPORTER CDIB"/>
    <property type="match status" value="1"/>
</dbReference>
<dbReference type="GO" id="GO:0046819">
    <property type="term" value="P:protein secretion by the type V secretion system"/>
    <property type="evidence" value="ECO:0007669"/>
    <property type="project" value="TreeGrafter"/>
</dbReference>
<dbReference type="GO" id="GO:0009279">
    <property type="term" value="C:cell outer membrane"/>
    <property type="evidence" value="ECO:0007669"/>
    <property type="project" value="UniProtKB-SubCell"/>
</dbReference>
<evidence type="ECO:0000256" key="1">
    <source>
        <dbReference type="ARBA" id="ARBA00004442"/>
    </source>
</evidence>
<feature type="domain" description="ShlB POTRA" evidence="11">
    <location>
        <begin position="151"/>
        <end position="210"/>
    </location>
</feature>
<dbReference type="FunFam" id="2.40.160.50:FF:000009">
    <property type="entry name" value="Putative hemolysin activator protein"/>
    <property type="match status" value="1"/>
</dbReference>
<dbReference type="InterPro" id="IPR013686">
    <property type="entry name" value="Polypept-transport_assoc_ShlB"/>
</dbReference>
<dbReference type="Gene3D" id="3.10.20.310">
    <property type="entry name" value="membrane protein fhac"/>
    <property type="match status" value="1"/>
</dbReference>
<organism evidence="12 13">
    <name type="scientific">Pelistega suis</name>
    <dbReference type="NCBI Taxonomy" id="1631957"/>
    <lineage>
        <taxon>Bacteria</taxon>
        <taxon>Pseudomonadati</taxon>
        <taxon>Pseudomonadota</taxon>
        <taxon>Betaproteobacteria</taxon>
        <taxon>Burkholderiales</taxon>
        <taxon>Alcaligenaceae</taxon>
        <taxon>Pelistega</taxon>
    </lineage>
</organism>
<name>A0A849P8S4_9BURK</name>
<protein>
    <submittedName>
        <fullName evidence="12">ShlB/FhaC/HecB family hemolysin secretion/activation protein</fullName>
    </submittedName>
</protein>
<evidence type="ECO:0000259" key="10">
    <source>
        <dbReference type="Pfam" id="PF08479"/>
    </source>
</evidence>
<dbReference type="AlphaFoldDB" id="A0A849P8S4"/>
<keyword evidence="7" id="KW-0998">Cell outer membrane</keyword>
<evidence type="ECO:0000256" key="7">
    <source>
        <dbReference type="ARBA" id="ARBA00023237"/>
    </source>
</evidence>
<gene>
    <name evidence="12" type="ORF">HKX39_08425</name>
</gene>
<dbReference type="Gene3D" id="2.40.160.50">
    <property type="entry name" value="membrane protein fhac: a member of the omp85/tpsb transporter family"/>
    <property type="match status" value="1"/>
</dbReference>
<dbReference type="InterPro" id="IPR035251">
    <property type="entry name" value="ShlB_POTRA"/>
</dbReference>
<comment type="caution">
    <text evidence="12">The sequence shown here is derived from an EMBL/GenBank/DDBJ whole genome shotgun (WGS) entry which is preliminary data.</text>
</comment>
<evidence type="ECO:0000256" key="2">
    <source>
        <dbReference type="ARBA" id="ARBA00009055"/>
    </source>
</evidence>
<comment type="subcellular location">
    <subcellularLocation>
        <location evidence="1">Cell outer membrane</location>
    </subcellularLocation>
</comment>
<dbReference type="GO" id="GO:0008320">
    <property type="term" value="F:protein transmembrane transporter activity"/>
    <property type="evidence" value="ECO:0007669"/>
    <property type="project" value="TreeGrafter"/>
</dbReference>
<dbReference type="Pfam" id="PF03865">
    <property type="entry name" value="ShlB"/>
    <property type="match status" value="1"/>
</dbReference>
<keyword evidence="6" id="KW-0472">Membrane</keyword>
<keyword evidence="8" id="KW-0732">Signal</keyword>
<evidence type="ECO:0000256" key="8">
    <source>
        <dbReference type="SAM" id="SignalP"/>
    </source>
</evidence>
<dbReference type="GO" id="GO:0098046">
    <property type="term" value="C:type V protein secretion system complex"/>
    <property type="evidence" value="ECO:0007669"/>
    <property type="project" value="TreeGrafter"/>
</dbReference>
<feature type="chain" id="PRO_5032475323" evidence="8">
    <location>
        <begin position="22"/>
        <end position="577"/>
    </location>
</feature>
<proteinExistence type="inferred from homology"/>
<evidence type="ECO:0000313" key="12">
    <source>
        <dbReference type="EMBL" id="NOL52185.1"/>
    </source>
</evidence>